<evidence type="ECO:0000313" key="2">
    <source>
        <dbReference type="EMBL" id="MFC4514337.1"/>
    </source>
</evidence>
<dbReference type="Pfam" id="PF05685">
    <property type="entry name" value="Uma2"/>
    <property type="match status" value="1"/>
</dbReference>
<gene>
    <name evidence="2" type="ORF">ACFPEN_15440</name>
</gene>
<evidence type="ECO:0000259" key="1">
    <source>
        <dbReference type="Pfam" id="PF05685"/>
    </source>
</evidence>
<dbReference type="RefSeq" id="WP_358240182.1">
    <property type="nucleotide sequence ID" value="NZ_JBHSFS010000006.1"/>
</dbReference>
<protein>
    <submittedName>
        <fullName evidence="2">Uma2 family endonuclease</fullName>
    </submittedName>
</protein>
<evidence type="ECO:0000313" key="3">
    <source>
        <dbReference type="Proteomes" id="UP001595990"/>
    </source>
</evidence>
<keyword evidence="3" id="KW-1185">Reference proteome</keyword>
<organism evidence="2 3">
    <name type="scientific">Streptomyces ehimensis</name>
    <dbReference type="NCBI Taxonomy" id="68195"/>
    <lineage>
        <taxon>Bacteria</taxon>
        <taxon>Bacillati</taxon>
        <taxon>Actinomycetota</taxon>
        <taxon>Actinomycetes</taxon>
        <taxon>Kitasatosporales</taxon>
        <taxon>Streptomycetaceae</taxon>
        <taxon>Streptomyces</taxon>
    </lineage>
</organism>
<sequence>MTAQSDSLQDAIERIAAVLDGFKIEAVGDRIIMTPQSSVQSLTIFDVRDAAVAAGIRKDRVFSDVEFEFPGEPKRCPDLSIVEDGATERFTHEDLLAAIEVVSSRNDKNDYAIKVRQYARFGVPVYLIIDPFLGECTLLTLPRDDDYARREVYKYGDSITLDLPDGRRIDIPTDTFKRRS</sequence>
<dbReference type="Proteomes" id="UP001595990">
    <property type="component" value="Unassembled WGS sequence"/>
</dbReference>
<dbReference type="InterPro" id="IPR011335">
    <property type="entry name" value="Restrct_endonuc-II-like"/>
</dbReference>
<dbReference type="InterPro" id="IPR008538">
    <property type="entry name" value="Uma2"/>
</dbReference>
<comment type="caution">
    <text evidence="2">The sequence shown here is derived from an EMBL/GenBank/DDBJ whole genome shotgun (WGS) entry which is preliminary data.</text>
</comment>
<dbReference type="Gene3D" id="3.90.1570.10">
    <property type="entry name" value="tt1808, chain A"/>
    <property type="match status" value="1"/>
</dbReference>
<dbReference type="PANTHER" id="PTHR35400">
    <property type="entry name" value="SLR1083 PROTEIN"/>
    <property type="match status" value="1"/>
</dbReference>
<proteinExistence type="predicted"/>
<accession>A0ABV9BJS5</accession>
<dbReference type="SUPFAM" id="SSF52980">
    <property type="entry name" value="Restriction endonuclease-like"/>
    <property type="match status" value="1"/>
</dbReference>
<feature type="domain" description="Putative restriction endonuclease" evidence="1">
    <location>
        <begin position="21"/>
        <end position="168"/>
    </location>
</feature>
<dbReference type="CDD" id="cd06260">
    <property type="entry name" value="DUF820-like"/>
    <property type="match status" value="1"/>
</dbReference>
<dbReference type="PANTHER" id="PTHR35400:SF3">
    <property type="entry name" value="SLL1072 PROTEIN"/>
    <property type="match status" value="1"/>
</dbReference>
<keyword evidence="2" id="KW-0255">Endonuclease</keyword>
<dbReference type="InterPro" id="IPR012296">
    <property type="entry name" value="Nuclease_put_TT1808"/>
</dbReference>
<name>A0ABV9BJS5_9ACTN</name>
<keyword evidence="2" id="KW-0378">Hydrolase</keyword>
<reference evidence="3" key="1">
    <citation type="journal article" date="2019" name="Int. J. Syst. Evol. Microbiol.">
        <title>The Global Catalogue of Microorganisms (GCM) 10K type strain sequencing project: providing services to taxonomists for standard genome sequencing and annotation.</title>
        <authorList>
            <consortium name="The Broad Institute Genomics Platform"/>
            <consortium name="The Broad Institute Genome Sequencing Center for Infectious Disease"/>
            <person name="Wu L."/>
            <person name="Ma J."/>
        </authorList>
    </citation>
    <scope>NUCLEOTIDE SEQUENCE [LARGE SCALE GENOMIC DNA]</scope>
    <source>
        <strain evidence="3">CECT 8064</strain>
    </source>
</reference>
<dbReference type="GO" id="GO:0004519">
    <property type="term" value="F:endonuclease activity"/>
    <property type="evidence" value="ECO:0007669"/>
    <property type="project" value="UniProtKB-KW"/>
</dbReference>
<dbReference type="EMBL" id="JBHSFS010000006">
    <property type="protein sequence ID" value="MFC4514337.1"/>
    <property type="molecule type" value="Genomic_DNA"/>
</dbReference>
<keyword evidence="2" id="KW-0540">Nuclease</keyword>